<organism evidence="1 2">
    <name type="scientific">Athelia psychrophila</name>
    <dbReference type="NCBI Taxonomy" id="1759441"/>
    <lineage>
        <taxon>Eukaryota</taxon>
        <taxon>Fungi</taxon>
        <taxon>Dikarya</taxon>
        <taxon>Basidiomycota</taxon>
        <taxon>Agaricomycotina</taxon>
        <taxon>Agaricomycetes</taxon>
        <taxon>Agaricomycetidae</taxon>
        <taxon>Atheliales</taxon>
        <taxon>Atheliaceae</taxon>
        <taxon>Athelia</taxon>
    </lineage>
</organism>
<keyword evidence="2" id="KW-1185">Reference proteome</keyword>
<accession>A0A166V0C0</accession>
<evidence type="ECO:0000313" key="2">
    <source>
        <dbReference type="Proteomes" id="UP000076532"/>
    </source>
</evidence>
<proteinExistence type="predicted"/>
<evidence type="ECO:0000313" key="1">
    <source>
        <dbReference type="EMBL" id="KZP32216.1"/>
    </source>
</evidence>
<reference evidence="1 2" key="1">
    <citation type="journal article" date="2016" name="Mol. Biol. Evol.">
        <title>Comparative Genomics of Early-Diverging Mushroom-Forming Fungi Provides Insights into the Origins of Lignocellulose Decay Capabilities.</title>
        <authorList>
            <person name="Nagy L.G."/>
            <person name="Riley R."/>
            <person name="Tritt A."/>
            <person name="Adam C."/>
            <person name="Daum C."/>
            <person name="Floudas D."/>
            <person name="Sun H."/>
            <person name="Yadav J.S."/>
            <person name="Pangilinan J."/>
            <person name="Larsson K.H."/>
            <person name="Matsuura K."/>
            <person name="Barry K."/>
            <person name="Labutti K."/>
            <person name="Kuo R."/>
            <person name="Ohm R.A."/>
            <person name="Bhattacharya S.S."/>
            <person name="Shirouzu T."/>
            <person name="Yoshinaga Y."/>
            <person name="Martin F.M."/>
            <person name="Grigoriev I.V."/>
            <person name="Hibbett D.S."/>
        </authorList>
    </citation>
    <scope>NUCLEOTIDE SEQUENCE [LARGE SCALE GENOMIC DNA]</scope>
    <source>
        <strain evidence="1 2">CBS 109695</strain>
    </source>
</reference>
<sequence>MSWPAAFHCSEADFFVRSTREDPPVTFGVLRKALSGSDVFRDMFDCCEGGSTLDEVLDLEESADTLSILLSLLHTKIDPPEHIPNPKPYGTAIRAEQYEPGSVIPFPLLPTMLRLVDKYALSETVQRSLLAHLSCHTAAYPLEVYGYATEHGLRDLAADASMHLLHPPLSSYSPNDLKVIPVPEAWHELVLLHEVRIRGLRRLLLAEEIFPCGYGQCSSHKDKTLSLWKQRKNEIILRVEAATDVAAEMGSLQQELSSCKTCHKACTAAVEMLSYKCRRLPKSIYGIDANKTGEEWLSEILSQFAA</sequence>
<gene>
    <name evidence="1" type="ORF">FIBSPDRAFT_925191</name>
</gene>
<dbReference type="Proteomes" id="UP000076532">
    <property type="component" value="Unassembled WGS sequence"/>
</dbReference>
<name>A0A166V0C0_9AGAM</name>
<evidence type="ECO:0008006" key="3">
    <source>
        <dbReference type="Google" id="ProtNLM"/>
    </source>
</evidence>
<dbReference type="EMBL" id="KV417486">
    <property type="protein sequence ID" value="KZP32216.1"/>
    <property type="molecule type" value="Genomic_DNA"/>
</dbReference>
<protein>
    <recommendedName>
        <fullName evidence="3">BTB domain-containing protein</fullName>
    </recommendedName>
</protein>
<dbReference type="OrthoDB" id="3335429at2759"/>
<dbReference type="AlphaFoldDB" id="A0A166V0C0"/>